<dbReference type="Proteomes" id="UP000034407">
    <property type="component" value="Unassembled WGS sequence"/>
</dbReference>
<comment type="caution">
    <text evidence="1">The sequence shown here is derived from an EMBL/GenBank/DDBJ whole genome shotgun (WGS) entry which is preliminary data.</text>
</comment>
<organism evidence="1 2">
    <name type="scientific">Paraclostridium benzoelyticum</name>
    <dbReference type="NCBI Taxonomy" id="1629550"/>
    <lineage>
        <taxon>Bacteria</taxon>
        <taxon>Bacillati</taxon>
        <taxon>Bacillota</taxon>
        <taxon>Clostridia</taxon>
        <taxon>Peptostreptococcales</taxon>
        <taxon>Peptostreptococcaceae</taxon>
        <taxon>Paraclostridium</taxon>
    </lineage>
</organism>
<gene>
    <name evidence="1" type="ORF">VN21_16940</name>
</gene>
<protein>
    <submittedName>
        <fullName evidence="1">Uncharacterized protein</fullName>
    </submittedName>
</protein>
<evidence type="ECO:0000313" key="2">
    <source>
        <dbReference type="Proteomes" id="UP000034407"/>
    </source>
</evidence>
<sequence length="340" mass="39846">MKQPNIINLFRCTERQYAESFCEKGNMKFNTPGYWIELEKEEGKGRGDLLEGVCASVHKEDIPMLAQLKDIRENICGETIDNITYLRSKDILELPSYCFFGLDVKDFSDVKGDKYGQNKYQTTVIQQYFKDFSDNTTKEVAKELPMHKQPVLVMINNPNKFFERLINYLIELGLKREEILINPVEYIDKSKGFYSLKELYPGELFLKDSSFEYQREVRVVINTKNKEILSKLSSNNNIINIGDLSDIANIEEFYYDKDMLIQKEENTLIYLLPEEKVYPLDEVEKMDLLGIAQAIISDEKDQCGYKTDEEKEALMKNIEEVLMRNYNIEILWEECIARHV</sequence>
<dbReference type="PATRIC" id="fig|1629550.3.peg.2920"/>
<dbReference type="RefSeq" id="WP_046824302.1">
    <property type="nucleotide sequence ID" value="NZ_LBBT01000354.1"/>
</dbReference>
<reference evidence="1 2" key="1">
    <citation type="submission" date="2015-04" db="EMBL/GenBank/DDBJ databases">
        <title>Microcin producing Clostridium sp. JC272T.</title>
        <authorList>
            <person name="Jyothsna T."/>
            <person name="Sasikala C."/>
            <person name="Ramana C."/>
        </authorList>
    </citation>
    <scope>NUCLEOTIDE SEQUENCE [LARGE SCALE GENOMIC DNA]</scope>
    <source>
        <strain evidence="1 2">JC272</strain>
    </source>
</reference>
<accession>A0A0M3DEZ8</accession>
<dbReference type="OrthoDB" id="3034910at2"/>
<keyword evidence="2" id="KW-1185">Reference proteome</keyword>
<proteinExistence type="predicted"/>
<dbReference type="AlphaFoldDB" id="A0A0M3DEZ8"/>
<name>A0A0M3DEZ8_9FIRM</name>
<evidence type="ECO:0000313" key="1">
    <source>
        <dbReference type="EMBL" id="KKX99936.1"/>
    </source>
</evidence>
<dbReference type="EMBL" id="LBBT01000354">
    <property type="protein sequence ID" value="KKX99936.1"/>
    <property type="molecule type" value="Genomic_DNA"/>
</dbReference>